<dbReference type="PROSITE" id="PS51257">
    <property type="entry name" value="PROKAR_LIPOPROTEIN"/>
    <property type="match status" value="1"/>
</dbReference>
<organism evidence="5 6">
    <name type="scientific">Hyphomonas adhaerens MHS-3</name>
    <dbReference type="NCBI Taxonomy" id="1280949"/>
    <lineage>
        <taxon>Bacteria</taxon>
        <taxon>Pseudomonadati</taxon>
        <taxon>Pseudomonadota</taxon>
        <taxon>Alphaproteobacteria</taxon>
        <taxon>Hyphomonadales</taxon>
        <taxon>Hyphomonadaceae</taxon>
        <taxon>Hyphomonas</taxon>
    </lineage>
</organism>
<evidence type="ECO:0000256" key="4">
    <source>
        <dbReference type="SAM" id="SignalP"/>
    </source>
</evidence>
<sequence>MYRAKKREIAIMNVRIAAIAVAFTLGACASTPTDPADPGAVADPYEGFNRQMFAFNNGVDKYALGPAAGVYKTVTPEFARDRIGDFLRNLRAPVIFVNDVLQAEPARAGDTFMRFTINTTVGIAGLWDAANQLGLEPHSEDFGQTLAVWGVDSGPYLVMPVMGPTTPRDLLGSGVDRAIDPLTWTEFDGDADLDDKIAVGRGVLSALNARVALEDQIEQLNAQPEPYVALRRIYSSQRQAEIRNGRPEDESDLYEDLPDFDEFDE</sequence>
<keyword evidence="2 4" id="KW-0732">Signal</keyword>
<dbReference type="InterPro" id="IPR007428">
    <property type="entry name" value="MlaA"/>
</dbReference>
<feature type="signal peptide" evidence="4">
    <location>
        <begin position="1"/>
        <end position="29"/>
    </location>
</feature>
<comment type="similarity">
    <text evidence="1">Belongs to the MlaA family.</text>
</comment>
<dbReference type="Pfam" id="PF04333">
    <property type="entry name" value="MlaA"/>
    <property type="match status" value="1"/>
</dbReference>
<keyword evidence="6" id="KW-1185">Reference proteome</keyword>
<dbReference type="PATRIC" id="fig|1280949.3.peg.2301"/>
<evidence type="ECO:0000313" key="6">
    <source>
        <dbReference type="Proteomes" id="UP000027446"/>
    </source>
</evidence>
<dbReference type="eggNOG" id="COG2853">
    <property type="taxonomic scope" value="Bacteria"/>
</dbReference>
<dbReference type="GO" id="GO:0120010">
    <property type="term" value="P:intermembrane phospholipid transfer"/>
    <property type="evidence" value="ECO:0007669"/>
    <property type="project" value="TreeGrafter"/>
</dbReference>
<dbReference type="AlphaFoldDB" id="A0A069E837"/>
<feature type="region of interest" description="Disordered" evidence="3">
    <location>
        <begin position="239"/>
        <end position="265"/>
    </location>
</feature>
<evidence type="ECO:0000313" key="5">
    <source>
        <dbReference type="EMBL" id="KCZ86258.1"/>
    </source>
</evidence>
<dbReference type="EMBL" id="ARYH01000001">
    <property type="protein sequence ID" value="KCZ86258.1"/>
    <property type="molecule type" value="Genomic_DNA"/>
</dbReference>
<accession>A0A069E837</accession>
<dbReference type="PRINTS" id="PR01805">
    <property type="entry name" value="VACJLIPOPROT"/>
</dbReference>
<dbReference type="GO" id="GO:0016020">
    <property type="term" value="C:membrane"/>
    <property type="evidence" value="ECO:0007669"/>
    <property type="project" value="InterPro"/>
</dbReference>
<gene>
    <name evidence="5" type="ORF">HAD_11245</name>
</gene>
<protein>
    <submittedName>
        <fullName evidence="5">Putative lipoprotein VacJ</fullName>
    </submittedName>
</protein>
<keyword evidence="5" id="KW-0449">Lipoprotein</keyword>
<dbReference type="PANTHER" id="PTHR30035">
    <property type="entry name" value="LIPOPROTEIN VACJ-RELATED"/>
    <property type="match status" value="1"/>
</dbReference>
<evidence type="ECO:0000256" key="2">
    <source>
        <dbReference type="ARBA" id="ARBA00022729"/>
    </source>
</evidence>
<proteinExistence type="inferred from homology"/>
<name>A0A069E837_9PROT</name>
<dbReference type="PANTHER" id="PTHR30035:SF3">
    <property type="entry name" value="INTERMEMBRANE PHOSPHOLIPID TRANSPORT SYSTEM LIPOPROTEIN MLAA"/>
    <property type="match status" value="1"/>
</dbReference>
<feature type="compositionally biased region" description="Acidic residues" evidence="3">
    <location>
        <begin position="249"/>
        <end position="265"/>
    </location>
</feature>
<evidence type="ECO:0000256" key="3">
    <source>
        <dbReference type="SAM" id="MobiDB-lite"/>
    </source>
</evidence>
<dbReference type="STRING" id="1280949.HAD_11245"/>
<feature type="chain" id="PRO_5001660803" evidence="4">
    <location>
        <begin position="30"/>
        <end position="265"/>
    </location>
</feature>
<comment type="caution">
    <text evidence="5">The sequence shown here is derived from an EMBL/GenBank/DDBJ whole genome shotgun (WGS) entry which is preliminary data.</text>
</comment>
<evidence type="ECO:0000256" key="1">
    <source>
        <dbReference type="ARBA" id="ARBA00010634"/>
    </source>
</evidence>
<dbReference type="Proteomes" id="UP000027446">
    <property type="component" value="Unassembled WGS sequence"/>
</dbReference>
<reference evidence="5 6" key="1">
    <citation type="journal article" date="2014" name="Antonie Van Leeuwenhoek">
        <title>Hyphomonas beringensis sp. nov. and Hyphomonas chukchiensis sp. nov., isolated from surface seawater of the Bering Sea and Chukchi Sea.</title>
        <authorList>
            <person name="Li C."/>
            <person name="Lai Q."/>
            <person name="Li G."/>
            <person name="Dong C."/>
            <person name="Wang J."/>
            <person name="Liao Y."/>
            <person name="Shao Z."/>
        </authorList>
    </citation>
    <scope>NUCLEOTIDE SEQUENCE [LARGE SCALE GENOMIC DNA]</scope>
    <source>
        <strain evidence="5 6">MHS-3</strain>
    </source>
</reference>